<dbReference type="Gramene" id="LPERR03G05480.1">
    <property type="protein sequence ID" value="LPERR03G05480.1"/>
    <property type="gene ID" value="LPERR03G05480"/>
</dbReference>
<sequence>MGHCIRLV</sequence>
<dbReference type="EnsemblPlants" id="LPERR03G05480.1">
    <property type="protein sequence ID" value="LPERR03G05480.1"/>
    <property type="gene ID" value="LPERR03G05480"/>
</dbReference>
<evidence type="ECO:0000313" key="1">
    <source>
        <dbReference type="EnsemblPlants" id="LPERR03G05480.1"/>
    </source>
</evidence>
<protein>
    <submittedName>
        <fullName evidence="1">Uncharacterized protein</fullName>
    </submittedName>
</protein>
<reference evidence="2" key="2">
    <citation type="submission" date="2013-12" db="EMBL/GenBank/DDBJ databases">
        <authorList>
            <person name="Yu Y."/>
            <person name="Lee S."/>
            <person name="de Baynast K."/>
            <person name="Wissotski M."/>
            <person name="Liu L."/>
            <person name="Talag J."/>
            <person name="Goicoechea J."/>
            <person name="Angelova A."/>
            <person name="Jetty R."/>
            <person name="Kudrna D."/>
            <person name="Golser W."/>
            <person name="Rivera L."/>
            <person name="Zhang J."/>
            <person name="Wing R."/>
        </authorList>
    </citation>
    <scope>NUCLEOTIDE SEQUENCE</scope>
</reference>
<keyword evidence="2" id="KW-1185">Reference proteome</keyword>
<accession>A0A0G2KBI1</accession>
<reference evidence="1" key="3">
    <citation type="submission" date="2015-06" db="UniProtKB">
        <authorList>
            <consortium name="EnsemblPlants"/>
        </authorList>
    </citation>
    <scope>IDENTIFICATION</scope>
</reference>
<name>A0A0G2KBI1_9ORYZ</name>
<dbReference type="Proteomes" id="UP000032180">
    <property type="component" value="Chromosome 3"/>
</dbReference>
<evidence type="ECO:0000313" key="2">
    <source>
        <dbReference type="Proteomes" id="UP000032180"/>
    </source>
</evidence>
<proteinExistence type="predicted"/>
<reference evidence="1 2" key="1">
    <citation type="submission" date="2012-08" db="EMBL/GenBank/DDBJ databases">
        <title>Oryza genome evolution.</title>
        <authorList>
            <person name="Wing R.A."/>
        </authorList>
    </citation>
    <scope>NUCLEOTIDE SEQUENCE</scope>
</reference>
<organism evidence="1 2">
    <name type="scientific">Leersia perrieri</name>
    <dbReference type="NCBI Taxonomy" id="77586"/>
    <lineage>
        <taxon>Eukaryota</taxon>
        <taxon>Viridiplantae</taxon>
        <taxon>Streptophyta</taxon>
        <taxon>Embryophyta</taxon>
        <taxon>Tracheophyta</taxon>
        <taxon>Spermatophyta</taxon>
        <taxon>Magnoliopsida</taxon>
        <taxon>Liliopsida</taxon>
        <taxon>Poales</taxon>
        <taxon>Poaceae</taxon>
        <taxon>BOP clade</taxon>
        <taxon>Oryzoideae</taxon>
        <taxon>Oryzeae</taxon>
        <taxon>Oryzinae</taxon>
        <taxon>Leersia</taxon>
    </lineage>
</organism>